<dbReference type="RefSeq" id="XP_004989646.1">
    <property type="nucleotide sequence ID" value="XM_004989589.1"/>
</dbReference>
<keyword evidence="3 9" id="KW-0812">Transmembrane</keyword>
<feature type="binding site" evidence="7">
    <location>
        <position position="35"/>
    </location>
    <ligand>
        <name>Ca(2+)</name>
        <dbReference type="ChEBI" id="CHEBI:29108"/>
    </ligand>
</feature>
<feature type="transmembrane region" description="Helical" evidence="9">
    <location>
        <begin position="175"/>
        <end position="193"/>
    </location>
</feature>
<feature type="binding site" evidence="8">
    <location>
        <position position="83"/>
    </location>
    <ligand>
        <name>Zn(2+)</name>
        <dbReference type="ChEBI" id="CHEBI:29105"/>
        <note>catalytic</note>
    </ligand>
</feature>
<dbReference type="AlphaFoldDB" id="F2UMH4"/>
<comment type="subcellular location">
    <subcellularLocation>
        <location evidence="1">Membrane</location>
        <topology evidence="1">Multi-pass membrane protein</topology>
    </subcellularLocation>
</comment>
<dbReference type="PANTHER" id="PTHR46187">
    <property type="entry name" value="ALKALINE CERAMIDASE 3"/>
    <property type="match status" value="1"/>
</dbReference>
<feature type="transmembrane region" description="Helical" evidence="9">
    <location>
        <begin position="121"/>
        <end position="139"/>
    </location>
</feature>
<keyword evidence="5 9" id="KW-1133">Transmembrane helix</keyword>
<organism evidence="10 11">
    <name type="scientific">Salpingoeca rosetta (strain ATCC 50818 / BSB-021)</name>
    <dbReference type="NCBI Taxonomy" id="946362"/>
    <lineage>
        <taxon>Eukaryota</taxon>
        <taxon>Choanoflagellata</taxon>
        <taxon>Craspedida</taxon>
        <taxon>Salpingoecidae</taxon>
        <taxon>Salpingoeca</taxon>
    </lineage>
</organism>
<reference evidence="10" key="1">
    <citation type="submission" date="2009-08" db="EMBL/GenBank/DDBJ databases">
        <title>Annotation of Salpingoeca rosetta.</title>
        <authorList>
            <consortium name="The Broad Institute Genome Sequencing Platform"/>
            <person name="Russ C."/>
            <person name="Cuomo C."/>
            <person name="Burger G."/>
            <person name="Gray M.W."/>
            <person name="Holland P.W.H."/>
            <person name="King N."/>
            <person name="Lang F.B.F."/>
            <person name="Roger A.J."/>
            <person name="Ruiz-Trillo I."/>
            <person name="Young S.K."/>
            <person name="Zeng Q."/>
            <person name="Gargeya S."/>
            <person name="Alvarado L."/>
            <person name="Berlin A."/>
            <person name="Chapman S.B."/>
            <person name="Chen Z."/>
            <person name="Freedman E."/>
            <person name="Gellesch M."/>
            <person name="Goldberg J."/>
            <person name="Griggs A."/>
            <person name="Gujja S."/>
            <person name="Heilman E."/>
            <person name="Heiman D."/>
            <person name="Howarth C."/>
            <person name="Mehta T."/>
            <person name="Neiman D."/>
            <person name="Pearson M."/>
            <person name="Roberts A."/>
            <person name="Saif S."/>
            <person name="Shea T."/>
            <person name="Shenoy N."/>
            <person name="Sisk P."/>
            <person name="Stolte C."/>
            <person name="Sykes S."/>
            <person name="White J."/>
            <person name="Yandava C."/>
            <person name="Haas B."/>
            <person name="Nusbaum C."/>
            <person name="Birren B."/>
        </authorList>
    </citation>
    <scope>NUCLEOTIDE SEQUENCE</scope>
    <source>
        <strain evidence="10">ATCC 50818</strain>
    </source>
</reference>
<feature type="transmembrane region" description="Helical" evidence="9">
    <location>
        <begin position="145"/>
        <end position="163"/>
    </location>
</feature>
<dbReference type="GO" id="GO:0006672">
    <property type="term" value="P:ceramide metabolic process"/>
    <property type="evidence" value="ECO:0007669"/>
    <property type="project" value="InterPro"/>
</dbReference>
<dbReference type="InParanoid" id="F2UMH4"/>
<feature type="binding site" evidence="8">
    <location>
        <position position="218"/>
    </location>
    <ligand>
        <name>Zn(2+)</name>
        <dbReference type="ChEBI" id="CHEBI:29105"/>
        <note>catalytic</note>
    </ligand>
</feature>
<proteinExistence type="inferred from homology"/>
<dbReference type="eggNOG" id="KOG2329">
    <property type="taxonomic scope" value="Eukaryota"/>
</dbReference>
<comment type="cofactor">
    <cofactor evidence="8">
        <name>Zn(2+)</name>
        <dbReference type="ChEBI" id="CHEBI:29105"/>
    </cofactor>
</comment>
<evidence type="ECO:0000313" key="10">
    <source>
        <dbReference type="EMBL" id="EGD78323.1"/>
    </source>
</evidence>
<feature type="transmembrane region" description="Helical" evidence="9">
    <location>
        <begin position="88"/>
        <end position="109"/>
    </location>
</feature>
<comment type="similarity">
    <text evidence="2">Belongs to the alkaline ceramidase family.</text>
</comment>
<dbReference type="GO" id="GO:0071602">
    <property type="term" value="P:phytosphingosine biosynthetic process"/>
    <property type="evidence" value="ECO:0007669"/>
    <property type="project" value="TreeGrafter"/>
</dbReference>
<evidence type="ECO:0000256" key="6">
    <source>
        <dbReference type="ARBA" id="ARBA00023136"/>
    </source>
</evidence>
<feature type="transmembrane region" description="Helical" evidence="9">
    <location>
        <begin position="219"/>
        <end position="238"/>
    </location>
</feature>
<feature type="transmembrane region" description="Helical" evidence="9">
    <location>
        <begin position="36"/>
        <end position="58"/>
    </location>
</feature>
<feature type="binding site" evidence="8">
    <location>
        <position position="222"/>
    </location>
    <ligand>
        <name>Zn(2+)</name>
        <dbReference type="ChEBI" id="CHEBI:29105"/>
        <note>catalytic</note>
    </ligand>
</feature>
<dbReference type="EMBL" id="GL832982">
    <property type="protein sequence ID" value="EGD78323.1"/>
    <property type="molecule type" value="Genomic_DNA"/>
</dbReference>
<dbReference type="FunCoup" id="F2UMH4">
    <property type="interactions" value="543"/>
</dbReference>
<keyword evidence="11" id="KW-1185">Reference proteome</keyword>
<evidence type="ECO:0000256" key="4">
    <source>
        <dbReference type="ARBA" id="ARBA00022801"/>
    </source>
</evidence>
<keyword evidence="7" id="KW-0106">Calcium</keyword>
<feature type="binding site" evidence="7">
    <location>
        <position position="22"/>
    </location>
    <ligand>
        <name>Ca(2+)</name>
        <dbReference type="ChEBI" id="CHEBI:29108"/>
    </ligand>
</feature>
<feature type="binding site" evidence="7">
    <location>
        <position position="21"/>
    </location>
    <ligand>
        <name>Ca(2+)</name>
        <dbReference type="ChEBI" id="CHEBI:29108"/>
    </ligand>
</feature>
<evidence type="ECO:0000256" key="1">
    <source>
        <dbReference type="ARBA" id="ARBA00004141"/>
    </source>
</evidence>
<dbReference type="InterPro" id="IPR008901">
    <property type="entry name" value="ACER"/>
</dbReference>
<name>F2UMH4_SALR5</name>
<dbReference type="GO" id="GO:0005789">
    <property type="term" value="C:endoplasmic reticulum membrane"/>
    <property type="evidence" value="ECO:0007669"/>
    <property type="project" value="TreeGrafter"/>
</dbReference>
<evidence type="ECO:0000256" key="3">
    <source>
        <dbReference type="ARBA" id="ARBA00022692"/>
    </source>
</evidence>
<dbReference type="GeneID" id="16070197"/>
<evidence type="ECO:0000256" key="8">
    <source>
        <dbReference type="PIRSR" id="PIRSR608901-2"/>
    </source>
</evidence>
<keyword evidence="7" id="KW-0479">Metal-binding</keyword>
<keyword evidence="6 9" id="KW-0472">Membrane</keyword>
<feature type="transmembrane region" description="Helical" evidence="9">
    <location>
        <begin position="65"/>
        <end position="82"/>
    </location>
</feature>
<dbReference type="STRING" id="946362.F2UMH4"/>
<accession>F2UMH4</accession>
<sequence length="275" mass="30821">MTISSSSSSTPFWGHPTSTLDWCEENYTLLPYVAEFWNTLSNLAIIVPCLVGLYNCAIAGLERRFVLSFLGLLGVGIGSWLFHMTLLWHYQLVDELSMIYASCIFLYCIVDSRYTTGLHGLGLVTGLVLYAVLVTYMYLHNKNAVFHETAYGIQVAGIMFLSYLKSRTAPPRIRILFPVAITMYLSAFALWNVDNHLCGHLQLLRAYLGVFAPVIELHAWWHIGVGIGSYLYVVFSIATRMRELNQRVALTTFAGLPIIAPNKTPHSKTSNGKDI</sequence>
<keyword evidence="8" id="KW-0862">Zinc</keyword>
<dbReference type="GO" id="GO:0016811">
    <property type="term" value="F:hydrolase activity, acting on carbon-nitrogen (but not peptide) bonds, in linear amides"/>
    <property type="evidence" value="ECO:0007669"/>
    <property type="project" value="InterPro"/>
</dbReference>
<dbReference type="KEGG" id="sre:PTSG_09389"/>
<keyword evidence="4" id="KW-0378">Hydrolase</keyword>
<feature type="binding site" evidence="7">
    <location>
        <position position="26"/>
    </location>
    <ligand>
        <name>Ca(2+)</name>
        <dbReference type="ChEBI" id="CHEBI:29108"/>
    </ligand>
</feature>
<dbReference type="Proteomes" id="UP000007799">
    <property type="component" value="Unassembled WGS sequence"/>
</dbReference>
<evidence type="ECO:0000256" key="9">
    <source>
        <dbReference type="SAM" id="Phobius"/>
    </source>
</evidence>
<dbReference type="PANTHER" id="PTHR46187:SF3">
    <property type="entry name" value="ALKALINE CERAMIDASE 3"/>
    <property type="match status" value="1"/>
</dbReference>
<feature type="binding site" evidence="7">
    <location>
        <position position="24"/>
    </location>
    <ligand>
        <name>Ca(2+)</name>
        <dbReference type="ChEBI" id="CHEBI:29108"/>
    </ligand>
</feature>
<evidence type="ECO:0000256" key="2">
    <source>
        <dbReference type="ARBA" id="ARBA00009780"/>
    </source>
</evidence>
<evidence type="ECO:0000256" key="7">
    <source>
        <dbReference type="PIRSR" id="PIRSR608901-1"/>
    </source>
</evidence>
<evidence type="ECO:0000313" key="11">
    <source>
        <dbReference type="Proteomes" id="UP000007799"/>
    </source>
</evidence>
<gene>
    <name evidence="10" type="ORF">PTSG_09389</name>
</gene>
<dbReference type="GO" id="GO:0046872">
    <property type="term" value="F:metal ion binding"/>
    <property type="evidence" value="ECO:0007669"/>
    <property type="project" value="UniProtKB-KW"/>
</dbReference>
<dbReference type="Pfam" id="PF05875">
    <property type="entry name" value="Ceramidase"/>
    <property type="match status" value="1"/>
</dbReference>
<protein>
    <submittedName>
        <fullName evidence="10">Phytoceramidase</fullName>
    </submittedName>
</protein>
<evidence type="ECO:0000256" key="5">
    <source>
        <dbReference type="ARBA" id="ARBA00022989"/>
    </source>
</evidence>
<dbReference type="OrthoDB" id="187171at2759"/>